<evidence type="ECO:0000313" key="1">
    <source>
        <dbReference type="EMBL" id="GAD19814.1"/>
    </source>
</evidence>
<evidence type="ECO:0000313" key="2">
    <source>
        <dbReference type="Proteomes" id="UP000018143"/>
    </source>
</evidence>
<dbReference type="STRING" id="1325130.HFN_1054"/>
<sequence>MLFAIFLSSCSNYLQQNLHPSVLEEKKIQATRKAEIINDNKVEILFLATYLNEIENSFYQNLEYFFVEIYTPNHEPINLKRIHFQLTTNNANNNSIDSDNSIIDSAIAGTNASTKPFLEPLYIRQIKPNEYDSVLSPTNKWSSCYLVAFQKTNIIDTEKIGLNIIYDETPLKFDFSIKKIPFQIF</sequence>
<keyword evidence="2" id="KW-1185">Reference proteome</keyword>
<name>T1CSM4_9HELI</name>
<comment type="caution">
    <text evidence="1">The sequence shown here is derived from an EMBL/GenBank/DDBJ whole genome shotgun (WGS) entry which is preliminary data.</text>
</comment>
<protein>
    <recommendedName>
        <fullName evidence="3">Lipoprotein</fullName>
    </recommendedName>
</protein>
<dbReference type="Proteomes" id="UP000018143">
    <property type="component" value="Unassembled WGS sequence"/>
</dbReference>
<gene>
    <name evidence="1" type="ORF">HFN_1054</name>
</gene>
<dbReference type="EMBL" id="BASD01000027">
    <property type="protein sequence ID" value="GAD19814.1"/>
    <property type="molecule type" value="Genomic_DNA"/>
</dbReference>
<proteinExistence type="predicted"/>
<evidence type="ECO:0008006" key="3">
    <source>
        <dbReference type="Google" id="ProtNLM"/>
    </source>
</evidence>
<organism evidence="1 2">
    <name type="scientific">Helicobacter fennelliae MRY12-0050</name>
    <dbReference type="NCBI Taxonomy" id="1325130"/>
    <lineage>
        <taxon>Bacteria</taxon>
        <taxon>Pseudomonadati</taxon>
        <taxon>Campylobacterota</taxon>
        <taxon>Epsilonproteobacteria</taxon>
        <taxon>Campylobacterales</taxon>
        <taxon>Helicobacteraceae</taxon>
        <taxon>Helicobacter</taxon>
    </lineage>
</organism>
<dbReference type="AlphaFoldDB" id="T1CSM4"/>
<accession>T1CSM4</accession>
<reference evidence="1 2" key="1">
    <citation type="journal article" date="2013" name="Genome Announc.">
        <title>Draft Genome Sequence of Helicobacter fennelliae Strain MRY12-0050, Isolated from a Bacteremia Patient.</title>
        <authorList>
            <person name="Rimbara E."/>
            <person name="Matsui M."/>
            <person name="Mori S."/>
            <person name="Suzuki S."/>
            <person name="Suzuki M."/>
            <person name="Kim H."/>
            <person name="Sekizuka T."/>
            <person name="Kuroda M."/>
            <person name="Shibayama K."/>
        </authorList>
    </citation>
    <scope>NUCLEOTIDE SEQUENCE [LARGE SCALE GENOMIC DNA]</scope>
    <source>
        <strain evidence="1 2">MRY12-0050</strain>
    </source>
</reference>